<keyword evidence="2 5" id="KW-0812">Transmembrane</keyword>
<feature type="domain" description="ABC transmembrane type-1" evidence="6">
    <location>
        <begin position="69"/>
        <end position="269"/>
    </location>
</feature>
<dbReference type="KEGG" id="frc:KX01_537"/>
<feature type="transmembrane region" description="Helical" evidence="5">
    <location>
        <begin position="247"/>
        <end position="269"/>
    </location>
</feature>
<evidence type="ECO:0000256" key="5">
    <source>
        <dbReference type="RuleBase" id="RU363032"/>
    </source>
</evidence>
<dbReference type="Pfam" id="PF00528">
    <property type="entry name" value="BPD_transp_1"/>
    <property type="match status" value="2"/>
</dbReference>
<dbReference type="GO" id="GO:0005886">
    <property type="term" value="C:plasma membrane"/>
    <property type="evidence" value="ECO:0007669"/>
    <property type="project" value="UniProtKB-SubCell"/>
</dbReference>
<feature type="transmembrane region" description="Helical" evidence="5">
    <location>
        <begin position="504"/>
        <end position="525"/>
    </location>
</feature>
<organism evidence="7 8">
    <name type="scientific">Francisella frigiditurris</name>
    <dbReference type="NCBI Taxonomy" id="1542390"/>
    <lineage>
        <taxon>Bacteria</taxon>
        <taxon>Pseudomonadati</taxon>
        <taxon>Pseudomonadota</taxon>
        <taxon>Gammaproteobacteria</taxon>
        <taxon>Thiotrichales</taxon>
        <taxon>Francisellaceae</taxon>
        <taxon>Francisella</taxon>
    </lineage>
</organism>
<keyword evidence="8" id="KW-1185">Reference proteome</keyword>
<feature type="transmembrane region" description="Helical" evidence="5">
    <location>
        <begin position="107"/>
        <end position="130"/>
    </location>
</feature>
<name>A0A1J0KSJ7_9GAMM</name>
<dbReference type="RefSeq" id="WP_071663516.1">
    <property type="nucleotide sequence ID" value="NZ_CP009654.1"/>
</dbReference>
<feature type="transmembrane region" description="Helical" evidence="5">
    <location>
        <begin position="76"/>
        <end position="95"/>
    </location>
</feature>
<gene>
    <name evidence="7" type="ORF">KX01_537</name>
</gene>
<comment type="similarity">
    <text evidence="5">Belongs to the binding-protein-dependent transport system permease family.</text>
</comment>
<feature type="transmembrane region" description="Helical" evidence="5">
    <location>
        <begin position="428"/>
        <end position="449"/>
    </location>
</feature>
<dbReference type="CDD" id="cd06261">
    <property type="entry name" value="TM_PBP2"/>
    <property type="match status" value="2"/>
</dbReference>
<sequence length="599" mass="67216">MKKIFYNNVTSKVTRTKWDLFAILVVLLLISVIAWTTNGLGGSIDYKDQTSVQQYSEISLSLYHLPYYAAETTMRMFIALGFSLFLTFIFGAWAAKSKRAESILIPIVDILQSIPILGFLAITITGFLLLFPHSLWGAQAAVIFGIITAQVWNMILSFYQSLKTIPKELKEAADMYQLSAWQKFWKLEVPFSMPGLIWNTMMSMSASWFMIVASESIVVNFGAAMSVNVNLPGIGSFIDAANSNKDFLAVGMAILTMLIVIVLYDQLLFRPLVAWSEKFGLSENQSEVYSDSWFLKALQKSVLVRFFNNFLNTLASRIVNIKAFKKDLKKSFDQQKHQKTEIKETVFQRIIWQIALWVVIVALCFFAYQTIYGGDSSIGLEETVKVFYYGLLTGLRVAALILITSVIWVPIGIWIGMRPRIAQKVQPYAQMAAAFPVNVLYGVCGTVVIAFNLNFNIWCIVLMALGTQWYILFNVIAGASAIPNELKLAAKNMQLKGVIKWSKYLFPSIMPFYVTGAITAAGGAWNASIVCEYINWGTDSTIQASGIGAYIAQQYNLAGDHTANVLLGVIVMCILVVLSNKLFWRKLYNYAENRFSMNM</sequence>
<feature type="transmembrane region" description="Helical" evidence="5">
    <location>
        <begin position="208"/>
        <end position="227"/>
    </location>
</feature>
<feature type="transmembrane region" description="Helical" evidence="5">
    <location>
        <begin position="136"/>
        <end position="159"/>
    </location>
</feature>
<feature type="transmembrane region" description="Helical" evidence="5">
    <location>
        <begin position="565"/>
        <end position="584"/>
    </location>
</feature>
<evidence type="ECO:0000259" key="6">
    <source>
        <dbReference type="PROSITE" id="PS50928"/>
    </source>
</evidence>
<dbReference type="InterPro" id="IPR000515">
    <property type="entry name" value="MetI-like"/>
</dbReference>
<protein>
    <submittedName>
        <fullName evidence="7">Binding--dependent transport system inner membrane component family protein</fullName>
    </submittedName>
</protein>
<dbReference type="InterPro" id="IPR035906">
    <property type="entry name" value="MetI-like_sf"/>
</dbReference>
<dbReference type="PROSITE" id="PS50928">
    <property type="entry name" value="ABC_TM1"/>
    <property type="match status" value="1"/>
</dbReference>
<dbReference type="GO" id="GO:0055085">
    <property type="term" value="P:transmembrane transport"/>
    <property type="evidence" value="ECO:0007669"/>
    <property type="project" value="InterPro"/>
</dbReference>
<keyword evidence="5" id="KW-0813">Transport</keyword>
<evidence type="ECO:0000313" key="7">
    <source>
        <dbReference type="EMBL" id="APC96752.1"/>
    </source>
</evidence>
<comment type="subcellular location">
    <subcellularLocation>
        <location evidence="1 5">Cell membrane</location>
        <topology evidence="1 5">Multi-pass membrane protein</topology>
    </subcellularLocation>
</comment>
<dbReference type="AlphaFoldDB" id="A0A1J0KSJ7"/>
<evidence type="ECO:0000256" key="4">
    <source>
        <dbReference type="ARBA" id="ARBA00023136"/>
    </source>
</evidence>
<keyword evidence="4 5" id="KW-0472">Membrane</keyword>
<dbReference type="STRING" id="1542390.KX01_537"/>
<feature type="transmembrane region" description="Helical" evidence="5">
    <location>
        <begin position="350"/>
        <end position="368"/>
    </location>
</feature>
<dbReference type="OrthoDB" id="9806809at2"/>
<dbReference type="PANTHER" id="PTHR42744:SF1">
    <property type="entry name" value="BINDING-PROTEIN-DEPENDENT TRANSPORT SYSTEMS INNER MEMBRANE COMPONENT"/>
    <property type="match status" value="1"/>
</dbReference>
<keyword evidence="3 5" id="KW-1133">Transmembrane helix</keyword>
<evidence type="ECO:0000256" key="1">
    <source>
        <dbReference type="ARBA" id="ARBA00004651"/>
    </source>
</evidence>
<evidence type="ECO:0000256" key="3">
    <source>
        <dbReference type="ARBA" id="ARBA00022989"/>
    </source>
</evidence>
<feature type="transmembrane region" description="Helical" evidence="5">
    <location>
        <begin position="388"/>
        <end position="416"/>
    </location>
</feature>
<dbReference type="Gene3D" id="1.10.3720.10">
    <property type="entry name" value="MetI-like"/>
    <property type="match status" value="2"/>
</dbReference>
<dbReference type="PANTHER" id="PTHR42744">
    <property type="entry name" value="BINDING-PROTEIN-DEPENDENT TRANSPORT SYSTEMS INNER MEMBRANE COMPONENT"/>
    <property type="match status" value="1"/>
</dbReference>
<evidence type="ECO:0000313" key="8">
    <source>
        <dbReference type="Proteomes" id="UP000182521"/>
    </source>
</evidence>
<feature type="transmembrane region" description="Helical" evidence="5">
    <location>
        <begin position="20"/>
        <end position="37"/>
    </location>
</feature>
<feature type="transmembrane region" description="Helical" evidence="5">
    <location>
        <begin position="455"/>
        <end position="483"/>
    </location>
</feature>
<dbReference type="EMBL" id="CP009654">
    <property type="protein sequence ID" value="APC96752.1"/>
    <property type="molecule type" value="Genomic_DNA"/>
</dbReference>
<accession>A0A1J0KSJ7</accession>
<dbReference type="SUPFAM" id="SSF161098">
    <property type="entry name" value="MetI-like"/>
    <property type="match status" value="2"/>
</dbReference>
<reference evidence="8" key="1">
    <citation type="submission" date="2014-10" db="EMBL/GenBank/DDBJ databases">
        <authorList>
            <person name="Kuske C.R."/>
            <person name="Challacombe J.F."/>
            <person name="Daligault H.E."/>
            <person name="Davenport K.W."/>
            <person name="Johnson S.L."/>
            <person name="Siddaramappa S."/>
            <person name="Petersen J.M."/>
        </authorList>
    </citation>
    <scope>NUCLEOTIDE SEQUENCE [LARGE SCALE GENOMIC DNA]</scope>
    <source>
        <strain evidence="8">CA97-1460</strain>
    </source>
</reference>
<evidence type="ECO:0000256" key="2">
    <source>
        <dbReference type="ARBA" id="ARBA00022692"/>
    </source>
</evidence>
<dbReference type="Proteomes" id="UP000182521">
    <property type="component" value="Chromosome"/>
</dbReference>
<proteinExistence type="inferred from homology"/>